<comment type="catalytic activity">
    <reaction evidence="15">
        <text>dihydroxyacetone + ATP = dihydroxyacetone phosphate + ADP + H(+)</text>
        <dbReference type="Rhea" id="RHEA:15773"/>
        <dbReference type="ChEBI" id="CHEBI:15378"/>
        <dbReference type="ChEBI" id="CHEBI:16016"/>
        <dbReference type="ChEBI" id="CHEBI:30616"/>
        <dbReference type="ChEBI" id="CHEBI:57642"/>
        <dbReference type="ChEBI" id="CHEBI:456216"/>
        <dbReference type="EC" id="2.7.1.29"/>
    </reaction>
</comment>
<keyword evidence="8" id="KW-0067">ATP-binding</keyword>
<dbReference type="GO" id="GO:0034012">
    <property type="term" value="F:FAD-AMP lyase (cyclizing) activity"/>
    <property type="evidence" value="ECO:0007669"/>
    <property type="project" value="UniProtKB-EC"/>
</dbReference>
<gene>
    <name evidence="18" type="ORF">PV328_010540</name>
</gene>
<comment type="caution">
    <text evidence="18">The sequence shown here is derived from an EMBL/GenBank/DDBJ whole genome shotgun (WGS) entry which is preliminary data.</text>
</comment>
<evidence type="ECO:0000313" key="18">
    <source>
        <dbReference type="EMBL" id="KAK0169907.1"/>
    </source>
</evidence>
<evidence type="ECO:0000256" key="8">
    <source>
        <dbReference type="ARBA" id="ARBA00022840"/>
    </source>
</evidence>
<dbReference type="GO" id="GO:0019563">
    <property type="term" value="P:glycerol catabolic process"/>
    <property type="evidence" value="ECO:0007669"/>
    <property type="project" value="TreeGrafter"/>
</dbReference>
<evidence type="ECO:0000256" key="11">
    <source>
        <dbReference type="ARBA" id="ARBA00045490"/>
    </source>
</evidence>
<dbReference type="EC" id="4.6.1.15" evidence="3"/>
<evidence type="ECO:0000313" key="19">
    <source>
        <dbReference type="Proteomes" id="UP001168990"/>
    </source>
</evidence>
<evidence type="ECO:0000256" key="4">
    <source>
        <dbReference type="ARBA" id="ARBA00018932"/>
    </source>
</evidence>
<sequence>MATKKFINSINNVVDETLSGLCFTYPQLNYYPPKKVILSSEWNNHNGKIAIISGGGSGHEPFAGGFVGRGMLTASIAGSVFAAPPANHILYALNCVCNQEGALVIVPNYTGDCLNFGLAIEKARQKGLKIAEIVIDDDCSIPLEKQGRAGKRGLVGILFVIKIVGALAEQGKSLEEVYNHAEIIAKNIATYGVALRPCSLPGHGPMFKMPEDEVEIGLGVHGEAGYDRIKMKSATEMVEIIIENISKSLELIDSDSVIVLINNFGGVSQLEQGIIVHEVITQLRIKNIKALRIYSGVLMTSLDSAGVHVSVLKLPKQYQDLYINCLDERTDAPCWPGCSYSIPNVDSKPDSLMEEECQTIVPIGRKLNEHECALLKRCLANACNAIIKHKDKLNDLDRGCGDGDCGSTHNLLANGILSSLESLQVSYPATLLAELSKIAEECMGGTSGAVYSLLFTAGASALAKANDKDDWRKSWSRAWRCAIDSVMKYSKARPGDRTMLDALNPAWEIFNKYANNELTYEEAINLVAKSARSGCDATKKMNPNAGRASYVKQMEFLQDVDAGAFGVVIWIEAITKTLLNM</sequence>
<dbReference type="SMART" id="SM01120">
    <property type="entry name" value="Dak2"/>
    <property type="match status" value="1"/>
</dbReference>
<dbReference type="GO" id="GO:0004371">
    <property type="term" value="F:glycerone kinase activity"/>
    <property type="evidence" value="ECO:0007669"/>
    <property type="project" value="UniProtKB-EC"/>
</dbReference>
<organism evidence="18 19">
    <name type="scientific">Microctonus aethiopoides</name>
    <dbReference type="NCBI Taxonomy" id="144406"/>
    <lineage>
        <taxon>Eukaryota</taxon>
        <taxon>Metazoa</taxon>
        <taxon>Ecdysozoa</taxon>
        <taxon>Arthropoda</taxon>
        <taxon>Hexapoda</taxon>
        <taxon>Insecta</taxon>
        <taxon>Pterygota</taxon>
        <taxon>Neoptera</taxon>
        <taxon>Endopterygota</taxon>
        <taxon>Hymenoptera</taxon>
        <taxon>Apocrita</taxon>
        <taxon>Ichneumonoidea</taxon>
        <taxon>Braconidae</taxon>
        <taxon>Euphorinae</taxon>
        <taxon>Microctonus</taxon>
    </lineage>
</organism>
<dbReference type="EC" id="2.7.1.29" evidence="1"/>
<proteinExistence type="predicted"/>
<evidence type="ECO:0000256" key="2">
    <source>
        <dbReference type="ARBA" id="ARBA00012110"/>
    </source>
</evidence>
<dbReference type="GO" id="GO:0050354">
    <property type="term" value="F:triokinase activity"/>
    <property type="evidence" value="ECO:0007669"/>
    <property type="project" value="UniProtKB-EC"/>
</dbReference>
<dbReference type="InterPro" id="IPR004007">
    <property type="entry name" value="DhaL_dom"/>
</dbReference>
<dbReference type="Pfam" id="PF02733">
    <property type="entry name" value="Dak1"/>
    <property type="match status" value="1"/>
</dbReference>
<reference evidence="18" key="1">
    <citation type="journal article" date="2023" name="bioRxiv">
        <title>Scaffold-level genome assemblies of two parasitoid biocontrol wasps reveal the parthenogenesis mechanism and an associated novel virus.</title>
        <authorList>
            <person name="Inwood S."/>
            <person name="Skelly J."/>
            <person name="Guhlin J."/>
            <person name="Harrop T."/>
            <person name="Goldson S."/>
            <person name="Dearden P."/>
        </authorList>
    </citation>
    <scope>NUCLEOTIDE SEQUENCE</scope>
    <source>
        <strain evidence="18">Irish</strain>
        <tissue evidence="18">Whole body</tissue>
    </source>
</reference>
<dbReference type="EC" id="2.7.1.28" evidence="2"/>
<evidence type="ECO:0000256" key="9">
    <source>
        <dbReference type="ARBA" id="ARBA00023285"/>
    </source>
</evidence>
<dbReference type="InterPro" id="IPR036117">
    <property type="entry name" value="DhaL_dom_sf"/>
</dbReference>
<evidence type="ECO:0000256" key="5">
    <source>
        <dbReference type="ARBA" id="ARBA00022679"/>
    </source>
</evidence>
<reference evidence="18" key="2">
    <citation type="submission" date="2023-03" db="EMBL/GenBank/DDBJ databases">
        <authorList>
            <person name="Inwood S.N."/>
            <person name="Skelly J.G."/>
            <person name="Guhlin J."/>
            <person name="Harrop T.W.R."/>
            <person name="Goldson S.G."/>
            <person name="Dearden P.K."/>
        </authorList>
    </citation>
    <scope>NUCLEOTIDE SEQUENCE</scope>
    <source>
        <strain evidence="18">Irish</strain>
        <tissue evidence="18">Whole body</tissue>
    </source>
</reference>
<keyword evidence="7" id="KW-0418">Kinase</keyword>
<evidence type="ECO:0000256" key="12">
    <source>
        <dbReference type="ARBA" id="ARBA00046681"/>
    </source>
</evidence>
<dbReference type="InterPro" id="IPR050861">
    <property type="entry name" value="Dihydroxyacetone_Kinase"/>
</dbReference>
<keyword evidence="6" id="KW-0547">Nucleotide-binding</keyword>
<dbReference type="Proteomes" id="UP001168990">
    <property type="component" value="Unassembled WGS sequence"/>
</dbReference>
<dbReference type="FunFam" id="3.40.50.10440:FF:000001">
    <property type="entry name" value="Dihydroxyacetone kinase, DhaK subunit"/>
    <property type="match status" value="1"/>
</dbReference>
<comment type="function">
    <text evidence="11">Catalyzes both the phosphorylation of dihydroxyacetone and of glyceraldehyde, and the splitting of ribonucleoside diphosphate-X compounds among which FAD is the best substrate. Represses IFIH1-mediated cellular antiviral response.</text>
</comment>
<dbReference type="GO" id="GO:0005524">
    <property type="term" value="F:ATP binding"/>
    <property type="evidence" value="ECO:0007669"/>
    <property type="project" value="UniProtKB-KW"/>
</dbReference>
<comment type="catalytic activity">
    <reaction evidence="14">
        <text>FAD = riboflavin cyclic-4',5'-phosphate + AMP + H(+)</text>
        <dbReference type="Rhea" id="RHEA:13729"/>
        <dbReference type="ChEBI" id="CHEBI:15378"/>
        <dbReference type="ChEBI" id="CHEBI:57692"/>
        <dbReference type="ChEBI" id="CHEBI:76202"/>
        <dbReference type="ChEBI" id="CHEBI:456215"/>
        <dbReference type="EC" id="4.6.1.15"/>
    </reaction>
</comment>
<keyword evidence="9" id="KW-0170">Cobalt</keyword>
<evidence type="ECO:0000256" key="7">
    <source>
        <dbReference type="ARBA" id="ARBA00022777"/>
    </source>
</evidence>
<keyword evidence="5" id="KW-0808">Transferase</keyword>
<evidence type="ECO:0000256" key="6">
    <source>
        <dbReference type="ARBA" id="ARBA00022741"/>
    </source>
</evidence>
<dbReference type="PROSITE" id="PS51481">
    <property type="entry name" value="DHAK"/>
    <property type="match status" value="1"/>
</dbReference>
<dbReference type="Gene3D" id="3.40.50.10440">
    <property type="entry name" value="Dihydroxyacetone kinase, domain 1"/>
    <property type="match status" value="1"/>
</dbReference>
<dbReference type="SUPFAM" id="SSF82549">
    <property type="entry name" value="DAK1/DegV-like"/>
    <property type="match status" value="1"/>
</dbReference>
<dbReference type="Gene3D" id="1.25.40.340">
    <property type="match status" value="1"/>
</dbReference>
<evidence type="ECO:0000256" key="14">
    <source>
        <dbReference type="ARBA" id="ARBA00048526"/>
    </source>
</evidence>
<dbReference type="PANTHER" id="PTHR28629:SF4">
    <property type="entry name" value="TRIOKINASE_FMN CYCLASE"/>
    <property type="match status" value="1"/>
</dbReference>
<accession>A0AA39FHX7</accession>
<dbReference type="EMBL" id="JAQQBS010000004">
    <property type="protein sequence ID" value="KAK0169907.1"/>
    <property type="molecule type" value="Genomic_DNA"/>
</dbReference>
<evidence type="ECO:0000256" key="13">
    <source>
        <dbReference type="ARBA" id="ARBA00047974"/>
    </source>
</evidence>
<dbReference type="Gene3D" id="3.30.1180.20">
    <property type="entry name" value="Dihydroxyacetone kinase, domain 2"/>
    <property type="match status" value="1"/>
</dbReference>
<evidence type="ECO:0000259" key="16">
    <source>
        <dbReference type="PROSITE" id="PS51480"/>
    </source>
</evidence>
<name>A0AA39FHX7_9HYME</name>
<comment type="catalytic activity">
    <reaction evidence="13">
        <text>D-glyceraldehyde + ATP = D-glyceraldehyde 3-phosphate + ADP + H(+)</text>
        <dbReference type="Rhea" id="RHEA:13941"/>
        <dbReference type="ChEBI" id="CHEBI:15378"/>
        <dbReference type="ChEBI" id="CHEBI:17378"/>
        <dbReference type="ChEBI" id="CHEBI:30616"/>
        <dbReference type="ChEBI" id="CHEBI:59776"/>
        <dbReference type="ChEBI" id="CHEBI:456216"/>
        <dbReference type="EC" id="2.7.1.28"/>
    </reaction>
</comment>
<dbReference type="Pfam" id="PF02734">
    <property type="entry name" value="Dak2"/>
    <property type="match status" value="1"/>
</dbReference>
<dbReference type="PANTHER" id="PTHR28629">
    <property type="entry name" value="TRIOKINASE/FMN CYCLASE"/>
    <property type="match status" value="1"/>
</dbReference>
<protein>
    <recommendedName>
        <fullName evidence="4">Triokinase/FMN cyclase</fullName>
        <ecNumber evidence="2">2.7.1.28</ecNumber>
        <ecNumber evidence="1">2.7.1.29</ecNumber>
        <ecNumber evidence="3">4.6.1.15</ecNumber>
    </recommendedName>
    <alternativeName>
        <fullName evidence="10">Bifunctional ATP-dependent dihydroxyacetone kinase/FAD-AMP lyase (cyclizing)</fullName>
    </alternativeName>
</protein>
<evidence type="ECO:0000256" key="3">
    <source>
        <dbReference type="ARBA" id="ARBA00012578"/>
    </source>
</evidence>
<evidence type="ECO:0000256" key="10">
    <source>
        <dbReference type="ARBA" id="ARBA00032426"/>
    </source>
</evidence>
<dbReference type="InterPro" id="IPR004006">
    <property type="entry name" value="DhaK_dom"/>
</dbReference>
<evidence type="ECO:0000256" key="15">
    <source>
        <dbReference type="ARBA" id="ARBA00048898"/>
    </source>
</evidence>
<evidence type="ECO:0000259" key="17">
    <source>
        <dbReference type="PROSITE" id="PS51481"/>
    </source>
</evidence>
<feature type="domain" description="DhaL" evidence="16">
    <location>
        <begin position="373"/>
        <end position="576"/>
    </location>
</feature>
<dbReference type="GO" id="GO:0005829">
    <property type="term" value="C:cytosol"/>
    <property type="evidence" value="ECO:0007669"/>
    <property type="project" value="TreeGrafter"/>
</dbReference>
<dbReference type="FunFam" id="1.25.40.340:FF:000001">
    <property type="entry name" value="Dihydroxyacetone kinase 1"/>
    <property type="match status" value="1"/>
</dbReference>
<keyword evidence="19" id="KW-1185">Reference proteome</keyword>
<dbReference type="SUPFAM" id="SSF101473">
    <property type="entry name" value="DhaL-like"/>
    <property type="match status" value="1"/>
</dbReference>
<dbReference type="PROSITE" id="PS51480">
    <property type="entry name" value="DHAL"/>
    <property type="match status" value="1"/>
</dbReference>
<comment type="subunit">
    <text evidence="12">Homodimer. Interacts with IFIH1 (via the CARD domains), the interaction is inhibited by viral infection.</text>
</comment>
<feature type="domain" description="DhaK" evidence="17">
    <location>
        <begin position="9"/>
        <end position="335"/>
    </location>
</feature>
<dbReference type="AlphaFoldDB" id="A0AA39FHX7"/>
<evidence type="ECO:0000256" key="1">
    <source>
        <dbReference type="ARBA" id="ARBA00012107"/>
    </source>
</evidence>